<dbReference type="AlphaFoldDB" id="A0A0N1HWT4"/>
<feature type="compositionally biased region" description="Polar residues" evidence="1">
    <location>
        <begin position="267"/>
        <end position="283"/>
    </location>
</feature>
<dbReference type="GeneID" id="28741099"/>
<dbReference type="STRING" id="1664694.A0A0N1HWT4"/>
<dbReference type="OrthoDB" id="3882058at2759"/>
<dbReference type="VEuPathDB" id="FungiDB:AB675_8747"/>
<gene>
    <name evidence="2" type="ORF">AB675_8747</name>
</gene>
<sequence>MANIAPPRQSLDENVALSSPVTSVFSRGHASKSSASSLSYTSSPNTRESLDLHGSKLDRVTEEQERDGQPQIATYGCDATSEPQLPRELSSRPADHVLADEYDPYGLYFSDASDNAFPALDPDDYTLGDSSNPGPTIIEQRHFKRQRSADNPGLSLHKRLSSRLGSMSRRLKNRSFTGPRLSIITNASTPASRSGSIGTGPVLSPAMSAISQHESYLPSPQPDSMDESIYGAFGEDEEMTTTEANMAPATTPLLPPVSTEVSREESIQSPLQSPSIAPTPATINSRTSLDINALPSPPLSTRPSVISMRQRSRANTATAPIAEIPPLQLEPYLPSVFNVESYTEFRSNWDHARRNYAKHLARTNEHYGVTSRVYKVTEEKWATIDESWKKFHQAILPTVEPHLKMVKRASEQGSSDEFTQATLPLEKPISHIVMPEIDDKCGKFPEIGDGDIVGPMEVGPPRSAAKSPTLSPTSPKKRPFLRYIQDAFFRA</sequence>
<proteinExistence type="predicted"/>
<feature type="compositionally biased region" description="Low complexity" evidence="1">
    <location>
        <begin position="26"/>
        <end position="43"/>
    </location>
</feature>
<feature type="region of interest" description="Disordered" evidence="1">
    <location>
        <begin position="264"/>
        <end position="283"/>
    </location>
</feature>
<accession>A0A0N1HWT4</accession>
<protein>
    <recommendedName>
        <fullName evidence="4">Only prolin and serin are matching in the corresponding protein</fullName>
    </recommendedName>
</protein>
<evidence type="ECO:0000313" key="3">
    <source>
        <dbReference type="Proteomes" id="UP000038010"/>
    </source>
</evidence>
<feature type="region of interest" description="Disordered" evidence="1">
    <location>
        <begin position="454"/>
        <end position="478"/>
    </location>
</feature>
<organism evidence="2 3">
    <name type="scientific">Cyphellophora attinorum</name>
    <dbReference type="NCBI Taxonomy" id="1664694"/>
    <lineage>
        <taxon>Eukaryota</taxon>
        <taxon>Fungi</taxon>
        <taxon>Dikarya</taxon>
        <taxon>Ascomycota</taxon>
        <taxon>Pezizomycotina</taxon>
        <taxon>Eurotiomycetes</taxon>
        <taxon>Chaetothyriomycetidae</taxon>
        <taxon>Chaetothyriales</taxon>
        <taxon>Cyphellophoraceae</taxon>
        <taxon>Cyphellophora</taxon>
    </lineage>
</organism>
<name>A0A0N1HWT4_9EURO</name>
<evidence type="ECO:0000256" key="1">
    <source>
        <dbReference type="SAM" id="MobiDB-lite"/>
    </source>
</evidence>
<dbReference type="EMBL" id="LFJN01000003">
    <property type="protein sequence ID" value="KPI44785.1"/>
    <property type="molecule type" value="Genomic_DNA"/>
</dbReference>
<evidence type="ECO:0000313" key="2">
    <source>
        <dbReference type="EMBL" id="KPI44785.1"/>
    </source>
</evidence>
<evidence type="ECO:0008006" key="4">
    <source>
        <dbReference type="Google" id="ProtNLM"/>
    </source>
</evidence>
<dbReference type="Proteomes" id="UP000038010">
    <property type="component" value="Unassembled WGS sequence"/>
</dbReference>
<feature type="compositionally biased region" description="Basic and acidic residues" evidence="1">
    <location>
        <begin position="48"/>
        <end position="68"/>
    </location>
</feature>
<dbReference type="RefSeq" id="XP_018004748.1">
    <property type="nucleotide sequence ID" value="XM_018149219.1"/>
</dbReference>
<comment type="caution">
    <text evidence="2">The sequence shown here is derived from an EMBL/GenBank/DDBJ whole genome shotgun (WGS) entry which is preliminary data.</text>
</comment>
<reference evidence="2 3" key="1">
    <citation type="submission" date="2015-06" db="EMBL/GenBank/DDBJ databases">
        <title>Draft genome of the ant-associated black yeast Phialophora attae CBS 131958.</title>
        <authorList>
            <person name="Moreno L.F."/>
            <person name="Stielow B.J."/>
            <person name="de Hoog S."/>
            <person name="Vicente V.A."/>
            <person name="Weiss V.A."/>
            <person name="de Vries M."/>
            <person name="Cruz L.M."/>
            <person name="Souza E.M."/>
        </authorList>
    </citation>
    <scope>NUCLEOTIDE SEQUENCE [LARGE SCALE GENOMIC DNA]</scope>
    <source>
        <strain evidence="2 3">CBS 131958</strain>
    </source>
</reference>
<feature type="region of interest" description="Disordered" evidence="1">
    <location>
        <begin position="22"/>
        <end position="89"/>
    </location>
</feature>
<keyword evidence="3" id="KW-1185">Reference proteome</keyword>